<protein>
    <submittedName>
        <fullName evidence="1">Uncharacterized protein</fullName>
    </submittedName>
</protein>
<evidence type="ECO:0000313" key="1">
    <source>
        <dbReference type="EMBL" id="AAP98441.1"/>
    </source>
</evidence>
<sequence>MIFPICEERNSQQTYKHLHVESACFLLESPLKIHWSSPYGFPPFYRRDLKL</sequence>
<dbReference type="Proteomes" id="UP000000424">
    <property type="component" value="Chromosome"/>
</dbReference>
<dbReference type="EMBL" id="AE009440">
    <property type="protein sequence ID" value="AAP98441.1"/>
    <property type="molecule type" value="Genomic_DNA"/>
</dbReference>
<accession>A0ABM5LCR3</accession>
<proteinExistence type="predicted"/>
<organism evidence="1 2">
    <name type="scientific">Chlamydia pneumoniae</name>
    <name type="common">Chlamydophila pneumoniae</name>
    <dbReference type="NCBI Taxonomy" id="83558"/>
    <lineage>
        <taxon>Bacteria</taxon>
        <taxon>Pseudomonadati</taxon>
        <taxon>Chlamydiota</taxon>
        <taxon>Chlamydiia</taxon>
        <taxon>Chlamydiales</taxon>
        <taxon>Chlamydiaceae</taxon>
        <taxon>Chlamydia/Chlamydophila group</taxon>
        <taxon>Chlamydia</taxon>
    </lineage>
</organism>
<reference evidence="1" key="1">
    <citation type="submission" date="2002-05" db="EMBL/GenBank/DDBJ databases">
        <title>The genome sequence of Chlamydia pneumoniae TW183 and comparison with other Chlamydia strains based on whole genome sequence analysis.</title>
        <authorList>
            <person name="Geng M.M."/>
            <person name="Schuhmacher A."/>
            <person name="Muehldorfer I."/>
            <person name="Bensch K.W."/>
            <person name="Schaefer K.P."/>
            <person name="Schneider S."/>
            <person name="Pohl T."/>
            <person name="Essig A."/>
            <person name="Marre R."/>
            <person name="Melchers K."/>
        </authorList>
    </citation>
    <scope>NUCLEOTIDE SEQUENCE [LARGE SCALE GENOMIC DNA]</scope>
    <source>
        <strain evidence="1">TW-183</strain>
    </source>
</reference>
<keyword evidence="2" id="KW-1185">Reference proteome</keyword>
<gene>
    <name evidence="1" type="ordered locus">CpB0512</name>
</gene>
<evidence type="ECO:0000313" key="2">
    <source>
        <dbReference type="Proteomes" id="UP000000424"/>
    </source>
</evidence>
<name>A0ABM5LCR3_CHLPN</name>